<keyword evidence="1" id="KW-0963">Cytoplasm</keyword>
<organism evidence="8 9">
    <name type="scientific">Carnobacterium maltaromaticum</name>
    <name type="common">Carnobacterium piscicola</name>
    <dbReference type="NCBI Taxonomy" id="2751"/>
    <lineage>
        <taxon>Bacteria</taxon>
        <taxon>Bacillati</taxon>
        <taxon>Bacillota</taxon>
        <taxon>Bacilli</taxon>
        <taxon>Lactobacillales</taxon>
        <taxon>Carnobacteriaceae</taxon>
        <taxon>Carnobacterium</taxon>
    </lineage>
</organism>
<dbReference type="RefSeq" id="WP_015075653.1">
    <property type="nucleotide sequence ID" value="NZ_CBCPHT010000004.1"/>
</dbReference>
<evidence type="ECO:0000313" key="8">
    <source>
        <dbReference type="EMBL" id="MDZ5757327.1"/>
    </source>
</evidence>
<keyword evidence="3" id="KW-0010">Activator</keyword>
<reference evidence="8" key="1">
    <citation type="submission" date="2023-08" db="EMBL/GenBank/DDBJ databases">
        <title>Genomic characterization of piscicolin 126 produced by Carnobacterium maltaromaticum CM22 strain isolated from salmon (Salmo salar).</title>
        <authorList>
            <person name="Gonzalez-Gragera E."/>
            <person name="Garcia-Lopez J.D."/>
            <person name="Teso-Perez C."/>
            <person name="Gimenez-Hernandez I."/>
            <person name="Peralta-Sanchez J.M."/>
            <person name="Valdivia E."/>
            <person name="Montalban-Lopez M."/>
            <person name="Martin-Platero A.M."/>
            <person name="Banos A."/>
            <person name="Martinez-Bueno M."/>
        </authorList>
    </citation>
    <scope>NUCLEOTIDE SEQUENCE</scope>
    <source>
        <strain evidence="8">CM22</strain>
    </source>
</reference>
<dbReference type="SMART" id="SM00850">
    <property type="entry name" value="LytTR"/>
    <property type="match status" value="1"/>
</dbReference>
<dbReference type="InterPro" id="IPR046947">
    <property type="entry name" value="LytR-like"/>
</dbReference>
<dbReference type="Pfam" id="PF00072">
    <property type="entry name" value="Response_reg"/>
    <property type="match status" value="1"/>
</dbReference>
<dbReference type="Gene3D" id="3.40.50.2300">
    <property type="match status" value="1"/>
</dbReference>
<accession>A0AAW9JLQ6</accession>
<dbReference type="InterPro" id="IPR001789">
    <property type="entry name" value="Sig_transdc_resp-reg_receiver"/>
</dbReference>
<dbReference type="InterPro" id="IPR007492">
    <property type="entry name" value="LytTR_DNA-bd_dom"/>
</dbReference>
<dbReference type="AlphaFoldDB" id="A0AAW9JLQ6"/>
<dbReference type="PANTHER" id="PTHR37299">
    <property type="entry name" value="TRANSCRIPTIONAL REGULATOR-RELATED"/>
    <property type="match status" value="1"/>
</dbReference>
<dbReference type="Pfam" id="PF04397">
    <property type="entry name" value="LytTR"/>
    <property type="match status" value="1"/>
</dbReference>
<evidence type="ECO:0000259" key="6">
    <source>
        <dbReference type="PROSITE" id="PS50110"/>
    </source>
</evidence>
<feature type="domain" description="Response regulatory" evidence="6">
    <location>
        <begin position="3"/>
        <end position="126"/>
    </location>
</feature>
<protein>
    <submittedName>
        <fullName evidence="8">LytTR family DNA-binding domain-containing protein</fullName>
    </submittedName>
</protein>
<dbReference type="PANTHER" id="PTHR37299:SF3">
    <property type="entry name" value="STAGE 0 SPORULATION PROTEIN A HOMOLOG"/>
    <property type="match status" value="1"/>
</dbReference>
<feature type="domain" description="HTH LytTR-type" evidence="7">
    <location>
        <begin position="143"/>
        <end position="239"/>
    </location>
</feature>
<comment type="caution">
    <text evidence="8">The sequence shown here is derived from an EMBL/GenBank/DDBJ whole genome shotgun (WGS) entry which is preliminary data.</text>
</comment>
<proteinExistence type="predicted"/>
<evidence type="ECO:0000256" key="1">
    <source>
        <dbReference type="ARBA" id="ARBA00022490"/>
    </source>
</evidence>
<dbReference type="PROSITE" id="PS50110">
    <property type="entry name" value="RESPONSE_REGULATORY"/>
    <property type="match status" value="1"/>
</dbReference>
<dbReference type="GO" id="GO:0003677">
    <property type="term" value="F:DNA binding"/>
    <property type="evidence" value="ECO:0007669"/>
    <property type="project" value="UniProtKB-KW"/>
</dbReference>
<sequence>MLSVFVCEDDKIQREKLEKIIRNVIMIEELEMEFTLSTGDIKELLELVKKLEPIGLYFLDIDLQQELNGIELASEIRKYDTFGKIVFLTSHTELMPLAFQYRVEALDYIIKSEEEAMRLRVYECMKLASERHKDDRFKNKHMITIKIGNQLRTFKVEDILFIETSTKPHRLVLNLINEQIEYYGNIKDVEKYGFNLTRCHRSFVVNKDNVSKINKNTLEVEMNDGSIIYASTRGIKKLH</sequence>
<evidence type="ECO:0000256" key="2">
    <source>
        <dbReference type="ARBA" id="ARBA00023012"/>
    </source>
</evidence>
<feature type="modified residue" description="4-aspartylphosphate" evidence="5">
    <location>
        <position position="60"/>
    </location>
</feature>
<keyword evidence="8" id="KW-0238">DNA-binding</keyword>
<dbReference type="EMBL" id="JAVBVO010000001">
    <property type="protein sequence ID" value="MDZ5757327.1"/>
    <property type="molecule type" value="Genomic_DNA"/>
</dbReference>
<gene>
    <name evidence="8" type="ORF">RAK27_01490</name>
</gene>
<evidence type="ECO:0000256" key="5">
    <source>
        <dbReference type="PROSITE-ProRule" id="PRU00169"/>
    </source>
</evidence>
<dbReference type="SMART" id="SM00448">
    <property type="entry name" value="REC"/>
    <property type="match status" value="1"/>
</dbReference>
<comment type="function">
    <text evidence="4">Required for high-level post-exponential phase expression of a series of secreted proteins.</text>
</comment>
<dbReference type="Gene3D" id="2.40.50.1020">
    <property type="entry name" value="LytTr DNA-binding domain"/>
    <property type="match status" value="1"/>
</dbReference>
<keyword evidence="2" id="KW-0902">Two-component regulatory system</keyword>
<dbReference type="CDD" id="cd17533">
    <property type="entry name" value="REC_LytTR_AgrA-like"/>
    <property type="match status" value="1"/>
</dbReference>
<dbReference type="GO" id="GO:0000156">
    <property type="term" value="F:phosphorelay response regulator activity"/>
    <property type="evidence" value="ECO:0007669"/>
    <property type="project" value="InterPro"/>
</dbReference>
<evidence type="ECO:0000259" key="7">
    <source>
        <dbReference type="PROSITE" id="PS50930"/>
    </source>
</evidence>
<evidence type="ECO:0000256" key="4">
    <source>
        <dbReference type="ARBA" id="ARBA00037164"/>
    </source>
</evidence>
<dbReference type="SUPFAM" id="SSF52172">
    <property type="entry name" value="CheY-like"/>
    <property type="match status" value="1"/>
</dbReference>
<dbReference type="Proteomes" id="UP001290462">
    <property type="component" value="Unassembled WGS sequence"/>
</dbReference>
<name>A0AAW9JLQ6_CARML</name>
<dbReference type="PROSITE" id="PS50930">
    <property type="entry name" value="HTH_LYTTR"/>
    <property type="match status" value="1"/>
</dbReference>
<dbReference type="InterPro" id="IPR011006">
    <property type="entry name" value="CheY-like_superfamily"/>
</dbReference>
<evidence type="ECO:0000313" key="9">
    <source>
        <dbReference type="Proteomes" id="UP001290462"/>
    </source>
</evidence>
<evidence type="ECO:0000256" key="3">
    <source>
        <dbReference type="ARBA" id="ARBA00023159"/>
    </source>
</evidence>
<keyword evidence="5" id="KW-0597">Phosphoprotein</keyword>